<keyword evidence="1" id="KW-0689">Ribosomal protein</keyword>
<dbReference type="Pfam" id="PF14375">
    <property type="entry name" value="Cys_rich_CWC"/>
    <property type="match status" value="1"/>
</dbReference>
<dbReference type="GO" id="GO:0005840">
    <property type="term" value="C:ribosome"/>
    <property type="evidence" value="ECO:0007669"/>
    <property type="project" value="UniProtKB-KW"/>
</dbReference>
<protein>
    <submittedName>
        <fullName evidence="1">Ribosomal protein L34E</fullName>
    </submittedName>
</protein>
<comment type="caution">
    <text evidence="1">The sequence shown here is derived from an EMBL/GenBank/DDBJ whole genome shotgun (WGS) entry which is preliminary data.</text>
</comment>
<dbReference type="EMBL" id="JAVDXQ010000006">
    <property type="protein sequence ID" value="MDR7298746.1"/>
    <property type="molecule type" value="Genomic_DNA"/>
</dbReference>
<reference evidence="1 2" key="1">
    <citation type="submission" date="2023-07" db="EMBL/GenBank/DDBJ databases">
        <title>Sorghum-associated microbial communities from plants grown in Nebraska, USA.</title>
        <authorList>
            <person name="Schachtman D."/>
        </authorList>
    </citation>
    <scope>NUCLEOTIDE SEQUENCE [LARGE SCALE GENOMIC DNA]</scope>
    <source>
        <strain evidence="1 2">BE310</strain>
    </source>
</reference>
<evidence type="ECO:0000313" key="1">
    <source>
        <dbReference type="EMBL" id="MDR7298746.1"/>
    </source>
</evidence>
<keyword evidence="2" id="KW-1185">Reference proteome</keyword>
<proteinExistence type="predicted"/>
<sequence length="80" mass="8617">MRLNTSMTDAALLATTCPRCGGGFECGVNAGRCDCFGMRLTDTLRAELAARYSGCLCLRCLRELIEADAPLARNDDTAPR</sequence>
<keyword evidence="1" id="KW-0687">Ribonucleoprotein</keyword>
<dbReference type="Proteomes" id="UP001180536">
    <property type="component" value="Unassembled WGS sequence"/>
</dbReference>
<dbReference type="InterPro" id="IPR032720">
    <property type="entry name" value="Cys_rich_CWC"/>
</dbReference>
<evidence type="ECO:0000313" key="2">
    <source>
        <dbReference type="Proteomes" id="UP001180536"/>
    </source>
</evidence>
<name>A0ABU1ZGG7_9BURK</name>
<dbReference type="RefSeq" id="WP_310347879.1">
    <property type="nucleotide sequence ID" value="NZ_JAVDXQ010000006.1"/>
</dbReference>
<accession>A0ABU1ZGG7</accession>
<organism evidence="1 2">
    <name type="scientific">Pelomonas aquatica</name>
    <dbReference type="NCBI Taxonomy" id="431058"/>
    <lineage>
        <taxon>Bacteria</taxon>
        <taxon>Pseudomonadati</taxon>
        <taxon>Pseudomonadota</taxon>
        <taxon>Betaproteobacteria</taxon>
        <taxon>Burkholderiales</taxon>
        <taxon>Sphaerotilaceae</taxon>
        <taxon>Roseateles</taxon>
    </lineage>
</organism>
<gene>
    <name evidence="1" type="ORF">J2X16_004114</name>
</gene>